<dbReference type="InterPro" id="IPR032675">
    <property type="entry name" value="LRR_dom_sf"/>
</dbReference>
<keyword evidence="2" id="KW-1185">Reference proteome</keyword>
<organism evidence="1 2">
    <name type="scientific">Steccherinum ochraceum</name>
    <dbReference type="NCBI Taxonomy" id="92696"/>
    <lineage>
        <taxon>Eukaryota</taxon>
        <taxon>Fungi</taxon>
        <taxon>Dikarya</taxon>
        <taxon>Basidiomycota</taxon>
        <taxon>Agaricomycotina</taxon>
        <taxon>Agaricomycetes</taxon>
        <taxon>Polyporales</taxon>
        <taxon>Steccherinaceae</taxon>
        <taxon>Steccherinum</taxon>
    </lineage>
</organism>
<dbReference type="OrthoDB" id="3178870at2759"/>
<dbReference type="AlphaFoldDB" id="A0A4R0RXH9"/>
<evidence type="ECO:0008006" key="3">
    <source>
        <dbReference type="Google" id="ProtNLM"/>
    </source>
</evidence>
<accession>A0A4R0RXH9</accession>
<dbReference type="SUPFAM" id="SSF52047">
    <property type="entry name" value="RNI-like"/>
    <property type="match status" value="1"/>
</dbReference>
<dbReference type="Proteomes" id="UP000292702">
    <property type="component" value="Unassembled WGS sequence"/>
</dbReference>
<protein>
    <recommendedName>
        <fullName evidence="3">F-box domain-containing protein</fullName>
    </recommendedName>
</protein>
<comment type="caution">
    <text evidence="1">The sequence shown here is derived from an EMBL/GenBank/DDBJ whole genome shotgun (WGS) entry which is preliminary data.</text>
</comment>
<name>A0A4R0RXH9_9APHY</name>
<gene>
    <name evidence="1" type="ORF">EIP91_012011</name>
</gene>
<dbReference type="Gene3D" id="3.80.10.10">
    <property type="entry name" value="Ribonuclease Inhibitor"/>
    <property type="match status" value="1"/>
</dbReference>
<evidence type="ECO:0000313" key="1">
    <source>
        <dbReference type="EMBL" id="TCD67714.1"/>
    </source>
</evidence>
<proteinExistence type="predicted"/>
<reference evidence="1 2" key="1">
    <citation type="submission" date="2018-11" db="EMBL/GenBank/DDBJ databases">
        <title>Genome assembly of Steccherinum ochraceum LE-BIN_3174, the white-rot fungus of the Steccherinaceae family (The Residual Polyporoid clade, Polyporales, Basidiomycota).</title>
        <authorList>
            <person name="Fedorova T.V."/>
            <person name="Glazunova O.A."/>
            <person name="Landesman E.O."/>
            <person name="Moiseenko K.V."/>
            <person name="Psurtseva N.V."/>
            <person name="Savinova O.S."/>
            <person name="Shakhova N.V."/>
            <person name="Tyazhelova T.V."/>
            <person name="Vasina D.V."/>
        </authorList>
    </citation>
    <scope>NUCLEOTIDE SEQUENCE [LARGE SCALE GENOMIC DNA]</scope>
    <source>
        <strain evidence="1 2">LE-BIN_3174</strain>
    </source>
</reference>
<evidence type="ECO:0000313" key="2">
    <source>
        <dbReference type="Proteomes" id="UP000292702"/>
    </source>
</evidence>
<sequence length="340" mass="38188">MPNASALPVEVFEFVLCELPRSSLPAVLRSSKANYSIALRVLYRTLNDMNICETIRLLESLAKSSSSIGSRPPCTLVQTLHLDFSRNIRVTANLLRLIHTVLLRTTSLQDLSLEFSLHDNHYPLSWFLEGCTFQLKFLAISLRCDQQLANFIEQQQNLRELCLRGFQTTSPFVLSSGALPKLMSFRAVHAGAPVLEAIIKDRAIESVSLSLFMEDGFAPLDTLRLSKREIKRLTIMSLDTTPPTVLIPEVALRAPNLEALHIVVLMARYTEEMLLDSTPCLQLFKNLRYLTLMTGGTQGTSEDESTVARTWAKACPTLRTIILPQGKVWFERNGSWQCCS</sequence>
<dbReference type="EMBL" id="RWJN01000088">
    <property type="protein sequence ID" value="TCD67714.1"/>
    <property type="molecule type" value="Genomic_DNA"/>
</dbReference>